<feature type="region of interest" description="Disordered" evidence="1">
    <location>
        <begin position="314"/>
        <end position="333"/>
    </location>
</feature>
<organism evidence="2 3">
    <name type="scientific">Zymoseptoria brevis</name>
    <dbReference type="NCBI Taxonomy" id="1047168"/>
    <lineage>
        <taxon>Eukaryota</taxon>
        <taxon>Fungi</taxon>
        <taxon>Dikarya</taxon>
        <taxon>Ascomycota</taxon>
        <taxon>Pezizomycotina</taxon>
        <taxon>Dothideomycetes</taxon>
        <taxon>Dothideomycetidae</taxon>
        <taxon>Mycosphaerellales</taxon>
        <taxon>Mycosphaerellaceae</taxon>
        <taxon>Zymoseptoria</taxon>
    </lineage>
</organism>
<evidence type="ECO:0000313" key="3">
    <source>
        <dbReference type="Proteomes" id="UP000033647"/>
    </source>
</evidence>
<comment type="caution">
    <text evidence="2">The sequence shown here is derived from an EMBL/GenBank/DDBJ whole genome shotgun (WGS) entry which is preliminary data.</text>
</comment>
<dbReference type="STRING" id="1047168.A0A0F4GI92"/>
<accession>A0A0F4GI92</accession>
<feature type="compositionally biased region" description="Acidic residues" evidence="1">
    <location>
        <begin position="221"/>
        <end position="230"/>
    </location>
</feature>
<feature type="region of interest" description="Disordered" evidence="1">
    <location>
        <begin position="244"/>
        <end position="309"/>
    </location>
</feature>
<feature type="compositionally biased region" description="Basic residues" evidence="1">
    <location>
        <begin position="10"/>
        <end position="20"/>
    </location>
</feature>
<proteinExistence type="predicted"/>
<dbReference type="OrthoDB" id="5339776at2759"/>
<feature type="compositionally biased region" description="Basic residues" evidence="1">
    <location>
        <begin position="157"/>
        <end position="167"/>
    </location>
</feature>
<feature type="compositionally biased region" description="Polar residues" evidence="1">
    <location>
        <begin position="58"/>
        <end position="75"/>
    </location>
</feature>
<feature type="compositionally biased region" description="Basic and acidic residues" evidence="1">
    <location>
        <begin position="375"/>
        <end position="392"/>
    </location>
</feature>
<dbReference type="AlphaFoldDB" id="A0A0F4GI92"/>
<evidence type="ECO:0000313" key="2">
    <source>
        <dbReference type="EMBL" id="KJX97154.1"/>
    </source>
</evidence>
<sequence>MPTQSAPRTPRSHSASRSKRSTTDLSNLRLAPLSAKFADQQPTATYRPKTPNEEPVDSTFTRLHSSYLQGGSAPTSPGILSRSNSRKRVGGGLSRKNSIYDQDADGEDTYAYGGAPSIERERVDMGSGQIPKAMSEAALLTSRRDNSGSKTSVSPTRRYKYPARRSRTGAVTPRQEPTLAVLDNDWLTHTGATASALVQEGKGQAWMASRDSSTTVRPTESEEDEDDDQYEEMAALSASTANLQLASFDGGSPVSTRASRWGSRYGSRPASRRTSRRASPTGLRTPRPGEGMSYFDMHQVELPSEEPGFRTVAERRADEEGETSDLGGLGTSNTFGLGSLVDKVMDFNPFTSEEVQESTDDEVGLEQEEETQEAASRRRDGEMQRRRDEKAKLVAKPAPAPLGEGAGGENEGGGWQDMAWLLSVASKALF</sequence>
<feature type="region of interest" description="Disordered" evidence="1">
    <location>
        <begin position="351"/>
        <end position="414"/>
    </location>
</feature>
<evidence type="ECO:0000256" key="1">
    <source>
        <dbReference type="SAM" id="MobiDB-lite"/>
    </source>
</evidence>
<keyword evidence="3" id="KW-1185">Reference proteome</keyword>
<dbReference type="Proteomes" id="UP000033647">
    <property type="component" value="Unassembled WGS sequence"/>
</dbReference>
<feature type="region of interest" description="Disordered" evidence="1">
    <location>
        <begin position="1"/>
        <end position="122"/>
    </location>
</feature>
<dbReference type="InterPro" id="IPR025040">
    <property type="entry name" value="DUF3984"/>
</dbReference>
<feature type="compositionally biased region" description="Gly residues" evidence="1">
    <location>
        <begin position="404"/>
        <end position="414"/>
    </location>
</feature>
<feature type="compositionally biased region" description="Acidic residues" evidence="1">
    <location>
        <begin position="354"/>
        <end position="372"/>
    </location>
</feature>
<feature type="region of interest" description="Disordered" evidence="1">
    <location>
        <begin position="199"/>
        <end position="230"/>
    </location>
</feature>
<dbReference type="Pfam" id="PF13136">
    <property type="entry name" value="DUF3984"/>
    <property type="match status" value="1"/>
</dbReference>
<protein>
    <submittedName>
        <fullName evidence="2">Uncharacterized protein</fullName>
    </submittedName>
</protein>
<dbReference type="EMBL" id="LAFY01000533">
    <property type="protein sequence ID" value="KJX97154.1"/>
    <property type="molecule type" value="Genomic_DNA"/>
</dbReference>
<gene>
    <name evidence="2" type="ORF">TI39_contig541g00002</name>
</gene>
<name>A0A0F4GI92_9PEZI</name>
<feature type="compositionally biased region" description="Low complexity" evidence="1">
    <location>
        <begin position="394"/>
        <end position="403"/>
    </location>
</feature>
<feature type="region of interest" description="Disordered" evidence="1">
    <location>
        <begin position="139"/>
        <end position="177"/>
    </location>
</feature>
<reference evidence="2 3" key="1">
    <citation type="submission" date="2015-03" db="EMBL/GenBank/DDBJ databases">
        <title>RNA-seq based gene annotation and comparative genomics of four Zymoseptoria species reveal species-specific pathogenicity related genes and transposable element activity.</title>
        <authorList>
            <person name="Grandaubert J."/>
            <person name="Bhattacharyya A."/>
            <person name="Stukenbrock E.H."/>
        </authorList>
    </citation>
    <scope>NUCLEOTIDE SEQUENCE [LARGE SCALE GENOMIC DNA]</scope>
    <source>
        <strain evidence="2 3">Zb18110</strain>
    </source>
</reference>